<dbReference type="PANTHER" id="PTHR19876:SF2">
    <property type="entry name" value="COATOMER SUBUNIT BETA"/>
    <property type="match status" value="1"/>
</dbReference>
<name>A0A4S4E2N1_CAMSN</name>
<dbReference type="PANTHER" id="PTHR19876">
    <property type="entry name" value="COATOMER"/>
    <property type="match status" value="1"/>
</dbReference>
<dbReference type="InterPro" id="IPR050844">
    <property type="entry name" value="Coatomer_complex_subunit"/>
</dbReference>
<organism evidence="4 5">
    <name type="scientific">Camellia sinensis var. sinensis</name>
    <name type="common">China tea</name>
    <dbReference type="NCBI Taxonomy" id="542762"/>
    <lineage>
        <taxon>Eukaryota</taxon>
        <taxon>Viridiplantae</taxon>
        <taxon>Streptophyta</taxon>
        <taxon>Embryophyta</taxon>
        <taxon>Tracheophyta</taxon>
        <taxon>Spermatophyta</taxon>
        <taxon>Magnoliopsida</taxon>
        <taxon>eudicotyledons</taxon>
        <taxon>Gunneridae</taxon>
        <taxon>Pentapetalae</taxon>
        <taxon>asterids</taxon>
        <taxon>Ericales</taxon>
        <taxon>Theaceae</taxon>
        <taxon>Camellia</taxon>
    </lineage>
</organism>
<evidence type="ECO:0000313" key="5">
    <source>
        <dbReference type="Proteomes" id="UP000306102"/>
    </source>
</evidence>
<dbReference type="GO" id="GO:0006886">
    <property type="term" value="P:intracellular protein transport"/>
    <property type="evidence" value="ECO:0007669"/>
    <property type="project" value="TreeGrafter"/>
</dbReference>
<proteinExistence type="predicted"/>
<dbReference type="Gene3D" id="2.130.10.10">
    <property type="entry name" value="YVTN repeat-like/Quinoprotein amine dehydrogenase"/>
    <property type="match status" value="1"/>
</dbReference>
<feature type="compositionally biased region" description="Basic and acidic residues" evidence="3">
    <location>
        <begin position="124"/>
        <end position="137"/>
    </location>
</feature>
<protein>
    <submittedName>
        <fullName evidence="4">Uncharacterized protein</fullName>
    </submittedName>
</protein>
<dbReference type="Proteomes" id="UP000306102">
    <property type="component" value="Unassembled WGS sequence"/>
</dbReference>
<dbReference type="GO" id="GO:0030126">
    <property type="term" value="C:COPI vesicle coat"/>
    <property type="evidence" value="ECO:0007669"/>
    <property type="project" value="TreeGrafter"/>
</dbReference>
<dbReference type="EMBL" id="SDRB02008045">
    <property type="protein sequence ID" value="THG10122.1"/>
    <property type="molecule type" value="Genomic_DNA"/>
</dbReference>
<feature type="region of interest" description="Disordered" evidence="3">
    <location>
        <begin position="124"/>
        <end position="196"/>
    </location>
</feature>
<gene>
    <name evidence="4" type="ORF">TEA_000778</name>
</gene>
<keyword evidence="5" id="KW-1185">Reference proteome</keyword>
<reference evidence="4 5" key="1">
    <citation type="journal article" date="2018" name="Proc. Natl. Acad. Sci. U.S.A.">
        <title>Draft genome sequence of Camellia sinensis var. sinensis provides insights into the evolution of the tea genome and tea quality.</title>
        <authorList>
            <person name="Wei C."/>
            <person name="Yang H."/>
            <person name="Wang S."/>
            <person name="Zhao J."/>
            <person name="Liu C."/>
            <person name="Gao L."/>
            <person name="Xia E."/>
            <person name="Lu Y."/>
            <person name="Tai Y."/>
            <person name="She G."/>
            <person name="Sun J."/>
            <person name="Cao H."/>
            <person name="Tong W."/>
            <person name="Gao Q."/>
            <person name="Li Y."/>
            <person name="Deng W."/>
            <person name="Jiang X."/>
            <person name="Wang W."/>
            <person name="Chen Q."/>
            <person name="Zhang S."/>
            <person name="Li H."/>
            <person name="Wu J."/>
            <person name="Wang P."/>
            <person name="Li P."/>
            <person name="Shi C."/>
            <person name="Zheng F."/>
            <person name="Jian J."/>
            <person name="Huang B."/>
            <person name="Shan D."/>
            <person name="Shi M."/>
            <person name="Fang C."/>
            <person name="Yue Y."/>
            <person name="Li F."/>
            <person name="Li D."/>
            <person name="Wei S."/>
            <person name="Han B."/>
            <person name="Jiang C."/>
            <person name="Yin Y."/>
            <person name="Xia T."/>
            <person name="Zhang Z."/>
            <person name="Bennetzen J.L."/>
            <person name="Zhao S."/>
            <person name="Wan X."/>
        </authorList>
    </citation>
    <scope>NUCLEOTIDE SEQUENCE [LARGE SCALE GENOMIC DNA]</scope>
    <source>
        <strain evidence="5">cv. Shuchazao</strain>
        <tissue evidence="4">Leaf</tissue>
    </source>
</reference>
<dbReference type="GO" id="GO:0006891">
    <property type="term" value="P:intra-Golgi vesicle-mediated transport"/>
    <property type="evidence" value="ECO:0007669"/>
    <property type="project" value="TreeGrafter"/>
</dbReference>
<evidence type="ECO:0000256" key="1">
    <source>
        <dbReference type="ARBA" id="ARBA00022574"/>
    </source>
</evidence>
<feature type="compositionally biased region" description="Basic residues" evidence="3">
    <location>
        <begin position="157"/>
        <end position="178"/>
    </location>
</feature>
<keyword evidence="1" id="KW-0853">WD repeat</keyword>
<dbReference type="AlphaFoldDB" id="A0A4S4E2N1"/>
<evidence type="ECO:0000256" key="3">
    <source>
        <dbReference type="SAM" id="MobiDB-lite"/>
    </source>
</evidence>
<evidence type="ECO:0000256" key="2">
    <source>
        <dbReference type="ARBA" id="ARBA00022737"/>
    </source>
</evidence>
<sequence>MAQPLRLEIKRKLAQRSERVKSVDLHPTEPWILASLYSGTVCIWNYQSQGNFSGLAKWVILIAYKCFLSLVESFPHGFLSWRRWTQSSLSVPMENPFVAALVFDVLSVRMALLFFKSKSNKEQVKSNRSDSEQRRKEEEEEEEEEEERKKKVEKATHHVQRRKKQTQAIRLRQKKTRRRPDASIRLRQTMHSTKSI</sequence>
<dbReference type="GO" id="GO:0006888">
    <property type="term" value="P:endoplasmic reticulum to Golgi vesicle-mediated transport"/>
    <property type="evidence" value="ECO:0007669"/>
    <property type="project" value="TreeGrafter"/>
</dbReference>
<accession>A0A4S4E2N1</accession>
<dbReference type="InterPro" id="IPR015943">
    <property type="entry name" value="WD40/YVTN_repeat-like_dom_sf"/>
</dbReference>
<dbReference type="SUPFAM" id="SSF50978">
    <property type="entry name" value="WD40 repeat-like"/>
    <property type="match status" value="1"/>
</dbReference>
<dbReference type="GO" id="GO:0006890">
    <property type="term" value="P:retrograde vesicle-mediated transport, Golgi to endoplasmic reticulum"/>
    <property type="evidence" value="ECO:0007669"/>
    <property type="project" value="TreeGrafter"/>
</dbReference>
<feature type="compositionally biased region" description="Basic and acidic residues" evidence="3">
    <location>
        <begin position="147"/>
        <end position="156"/>
    </location>
</feature>
<evidence type="ECO:0000313" key="4">
    <source>
        <dbReference type="EMBL" id="THG10122.1"/>
    </source>
</evidence>
<dbReference type="STRING" id="542762.A0A4S4E2N1"/>
<dbReference type="InterPro" id="IPR036322">
    <property type="entry name" value="WD40_repeat_dom_sf"/>
</dbReference>
<comment type="caution">
    <text evidence="4">The sequence shown here is derived from an EMBL/GenBank/DDBJ whole genome shotgun (WGS) entry which is preliminary data.</text>
</comment>
<keyword evidence="2" id="KW-0677">Repeat</keyword>